<evidence type="ECO:0000313" key="10">
    <source>
        <dbReference type="EMBL" id="KAK3736887.1"/>
    </source>
</evidence>
<evidence type="ECO:0000256" key="5">
    <source>
        <dbReference type="PROSITE-ProRule" id="PRU00175"/>
    </source>
</evidence>
<keyword evidence="11" id="KW-1185">Reference proteome</keyword>
<evidence type="ECO:0000259" key="9">
    <source>
        <dbReference type="PROSITE" id="PS50089"/>
    </source>
</evidence>
<name>A0AAE0Y8Q4_9GAST</name>
<feature type="compositionally biased region" description="Polar residues" evidence="8">
    <location>
        <begin position="118"/>
        <end position="127"/>
    </location>
</feature>
<reference evidence="10" key="1">
    <citation type="journal article" date="2023" name="G3 (Bethesda)">
        <title>A reference genome for the long-term kleptoplast-retaining sea slug Elysia crispata morphotype clarki.</title>
        <authorList>
            <person name="Eastman K.E."/>
            <person name="Pendleton A.L."/>
            <person name="Shaikh M.A."/>
            <person name="Suttiyut T."/>
            <person name="Ogas R."/>
            <person name="Tomko P."/>
            <person name="Gavelis G."/>
            <person name="Widhalm J.R."/>
            <person name="Wisecaver J.H."/>
        </authorList>
    </citation>
    <scope>NUCLEOTIDE SEQUENCE</scope>
    <source>
        <strain evidence="10">ECLA1</strain>
    </source>
</reference>
<keyword evidence="4" id="KW-0862">Zinc</keyword>
<keyword evidence="2" id="KW-0677">Repeat</keyword>
<feature type="region of interest" description="Disordered" evidence="8">
    <location>
        <begin position="111"/>
        <end position="154"/>
    </location>
</feature>
<dbReference type="InterPro" id="IPR001258">
    <property type="entry name" value="NHL_repeat"/>
</dbReference>
<dbReference type="SUPFAM" id="SSF57850">
    <property type="entry name" value="RING/U-box"/>
    <property type="match status" value="1"/>
</dbReference>
<dbReference type="Proteomes" id="UP001283361">
    <property type="component" value="Unassembled WGS sequence"/>
</dbReference>
<dbReference type="Gene3D" id="2.120.10.30">
    <property type="entry name" value="TolB, C-terminal domain"/>
    <property type="match status" value="1"/>
</dbReference>
<dbReference type="PANTHER" id="PTHR25462:SF296">
    <property type="entry name" value="MEIOTIC P26, ISOFORM F"/>
    <property type="match status" value="1"/>
</dbReference>
<proteinExistence type="predicted"/>
<dbReference type="PANTHER" id="PTHR25462">
    <property type="entry name" value="BONUS, ISOFORM C-RELATED"/>
    <property type="match status" value="1"/>
</dbReference>
<dbReference type="InterPro" id="IPR047153">
    <property type="entry name" value="TRIM45/56/19-like"/>
</dbReference>
<evidence type="ECO:0000256" key="4">
    <source>
        <dbReference type="ARBA" id="ARBA00022833"/>
    </source>
</evidence>
<evidence type="ECO:0000256" key="2">
    <source>
        <dbReference type="ARBA" id="ARBA00022737"/>
    </source>
</evidence>
<feature type="compositionally biased region" description="Acidic residues" evidence="8">
    <location>
        <begin position="321"/>
        <end position="332"/>
    </location>
</feature>
<feature type="repeat" description="NHL" evidence="6">
    <location>
        <begin position="564"/>
        <end position="595"/>
    </location>
</feature>
<dbReference type="InterPro" id="IPR013083">
    <property type="entry name" value="Znf_RING/FYVE/PHD"/>
</dbReference>
<dbReference type="PROSITE" id="PS51125">
    <property type="entry name" value="NHL"/>
    <property type="match status" value="1"/>
</dbReference>
<keyword evidence="1" id="KW-0479">Metal-binding</keyword>
<evidence type="ECO:0000256" key="3">
    <source>
        <dbReference type="ARBA" id="ARBA00022771"/>
    </source>
</evidence>
<dbReference type="SUPFAM" id="SSF101898">
    <property type="entry name" value="NHL repeat"/>
    <property type="match status" value="1"/>
</dbReference>
<accession>A0AAE0Y8Q4</accession>
<dbReference type="GO" id="GO:0061630">
    <property type="term" value="F:ubiquitin protein ligase activity"/>
    <property type="evidence" value="ECO:0007669"/>
    <property type="project" value="TreeGrafter"/>
</dbReference>
<feature type="region of interest" description="Disordered" evidence="8">
    <location>
        <begin position="316"/>
        <end position="349"/>
    </location>
</feature>
<sequence>MSDTASRLQADYLTCSLCSQPFKQPKTLPCLHNFCKACLSSYLEKEMEGGRAATFACPECKEKIYVPDPSKPANRWASQFPTNFTLSGMIEAIAHEVEAKGRGVAMVKEARERRGMVTDTTNPSRSNSTDKETREDSEEKELPKSDLLDSGISPDVQTTLNRLEKLRKELRKENQRLDADIAATDECQAKEKSKLDQSFAKIYMLLEARKEQLLEDLTTNLAQEKARLQQMQQGFSNDLESVCSCEELLKGLESNPVGDEVVYDMLQAIGDQVKEIKARRTSQVPPRSVWFEQTLESARSVLNLVNDLGQISISTSLVDTSNDDENEQEENDGGSKLRQTQEESFDNQDKIPIKIRSKPKFLTAISIMQPDDKHQQIFDLTVTANGTVVMTSYGSNVVQSARKSGDESSNEFSVYAQLTLDTEPKCVAAIAPFYVAVTGLSCIYVLSVDDKILLHRKIDTGKNYQSIATYSEASLIATSQRPACIDFVGLNGFISETVDRDHTTGHILLRQPQFMATSKNGVIYVTDLGKKSRLISINNAGKLRFQCPAEGDQSPEEETGATTNLQVPQGVCVDSHDNVLVVDRAACKVTLITSEGVKVKDILTAEDGLTDPCAIAVDQEDHVYVINEFNEVLVFQIH</sequence>
<gene>
    <name evidence="10" type="ORF">RRG08_000632</name>
</gene>
<evidence type="ECO:0000256" key="7">
    <source>
        <dbReference type="SAM" id="Coils"/>
    </source>
</evidence>
<comment type="caution">
    <text evidence="10">The sequence shown here is derived from an EMBL/GenBank/DDBJ whole genome shotgun (WGS) entry which is preliminary data.</text>
</comment>
<keyword evidence="7" id="KW-0175">Coiled coil</keyword>
<feature type="coiled-coil region" evidence="7">
    <location>
        <begin position="207"/>
        <end position="234"/>
    </location>
</feature>
<evidence type="ECO:0000256" key="8">
    <source>
        <dbReference type="SAM" id="MobiDB-lite"/>
    </source>
</evidence>
<feature type="domain" description="RING-type" evidence="9">
    <location>
        <begin position="15"/>
        <end position="61"/>
    </location>
</feature>
<dbReference type="InterPro" id="IPR018957">
    <property type="entry name" value="Znf_C3HC4_RING-type"/>
</dbReference>
<dbReference type="InterPro" id="IPR011042">
    <property type="entry name" value="6-blade_b-propeller_TolB-like"/>
</dbReference>
<dbReference type="Gene3D" id="3.30.40.10">
    <property type="entry name" value="Zinc/RING finger domain, C3HC4 (zinc finger)"/>
    <property type="match status" value="1"/>
</dbReference>
<organism evidence="10 11">
    <name type="scientific">Elysia crispata</name>
    <name type="common">lettuce slug</name>
    <dbReference type="NCBI Taxonomy" id="231223"/>
    <lineage>
        <taxon>Eukaryota</taxon>
        <taxon>Metazoa</taxon>
        <taxon>Spiralia</taxon>
        <taxon>Lophotrochozoa</taxon>
        <taxon>Mollusca</taxon>
        <taxon>Gastropoda</taxon>
        <taxon>Heterobranchia</taxon>
        <taxon>Euthyneura</taxon>
        <taxon>Panpulmonata</taxon>
        <taxon>Sacoglossa</taxon>
        <taxon>Placobranchoidea</taxon>
        <taxon>Plakobranchidae</taxon>
        <taxon>Elysia</taxon>
    </lineage>
</organism>
<dbReference type="InterPro" id="IPR017907">
    <property type="entry name" value="Znf_RING_CS"/>
</dbReference>
<dbReference type="SMART" id="SM00184">
    <property type="entry name" value="RING"/>
    <property type="match status" value="1"/>
</dbReference>
<feature type="compositionally biased region" description="Basic and acidic residues" evidence="8">
    <location>
        <begin position="333"/>
        <end position="349"/>
    </location>
</feature>
<evidence type="ECO:0000256" key="1">
    <source>
        <dbReference type="ARBA" id="ARBA00022723"/>
    </source>
</evidence>
<evidence type="ECO:0000313" key="11">
    <source>
        <dbReference type="Proteomes" id="UP001283361"/>
    </source>
</evidence>
<dbReference type="PROSITE" id="PS00518">
    <property type="entry name" value="ZF_RING_1"/>
    <property type="match status" value="1"/>
</dbReference>
<dbReference type="Pfam" id="PF00097">
    <property type="entry name" value="zf-C3HC4"/>
    <property type="match status" value="1"/>
</dbReference>
<evidence type="ECO:0000256" key="6">
    <source>
        <dbReference type="PROSITE-ProRule" id="PRU00504"/>
    </source>
</evidence>
<keyword evidence="3 5" id="KW-0863">Zinc-finger</keyword>
<dbReference type="AlphaFoldDB" id="A0AAE0Y8Q4"/>
<dbReference type="EMBL" id="JAWDGP010006684">
    <property type="protein sequence ID" value="KAK3736887.1"/>
    <property type="molecule type" value="Genomic_DNA"/>
</dbReference>
<dbReference type="PROSITE" id="PS50089">
    <property type="entry name" value="ZF_RING_2"/>
    <property type="match status" value="1"/>
</dbReference>
<protein>
    <recommendedName>
        <fullName evidence="9">RING-type domain-containing protein</fullName>
    </recommendedName>
</protein>
<dbReference type="GO" id="GO:0008270">
    <property type="term" value="F:zinc ion binding"/>
    <property type="evidence" value="ECO:0007669"/>
    <property type="project" value="UniProtKB-KW"/>
</dbReference>
<dbReference type="InterPro" id="IPR001841">
    <property type="entry name" value="Znf_RING"/>
</dbReference>